<dbReference type="EMBL" id="JAUUDS010000001">
    <property type="protein sequence ID" value="MDP1026396.1"/>
    <property type="molecule type" value="Genomic_DNA"/>
</dbReference>
<accession>A0ABT9EHF0</accession>
<gene>
    <name evidence="1" type="ORF">Q5H91_04160</name>
</gene>
<evidence type="ECO:0000313" key="1">
    <source>
        <dbReference type="EMBL" id="MDP1026396.1"/>
    </source>
</evidence>
<evidence type="ECO:0000313" key="2">
    <source>
        <dbReference type="Proteomes" id="UP001230685"/>
    </source>
</evidence>
<dbReference type="Proteomes" id="UP001230685">
    <property type="component" value="Unassembled WGS sequence"/>
</dbReference>
<proteinExistence type="predicted"/>
<keyword evidence="2" id="KW-1185">Reference proteome</keyword>
<protein>
    <submittedName>
        <fullName evidence="1">Uncharacterized protein</fullName>
    </submittedName>
</protein>
<organism evidence="1 2">
    <name type="scientific">Sphingomonas aurea</name>
    <dbReference type="NCBI Taxonomy" id="3063994"/>
    <lineage>
        <taxon>Bacteria</taxon>
        <taxon>Pseudomonadati</taxon>
        <taxon>Pseudomonadota</taxon>
        <taxon>Alphaproteobacteria</taxon>
        <taxon>Sphingomonadales</taxon>
        <taxon>Sphingomonadaceae</taxon>
        <taxon>Sphingomonas</taxon>
    </lineage>
</organism>
<sequence length="136" mass="14704">MDISALEVDDTAPIHVKNAKGEPQYKEDGTPIRIVVFGPSSDAYARLETRQTQRAMKRLDDNDGKRTAMAPEEKLAQTAEDLADITHSIDGLESGGKTGRELALAIYGNRRLGHITNQVTAKLGDWGNFAPASPTG</sequence>
<dbReference type="RefSeq" id="WP_305171952.1">
    <property type="nucleotide sequence ID" value="NZ_JAUUDS010000001.1"/>
</dbReference>
<name>A0ABT9EHF0_9SPHN</name>
<reference evidence="1 2" key="1">
    <citation type="submission" date="2023-07" db="EMBL/GenBank/DDBJ databases">
        <authorList>
            <person name="Kim M.K."/>
        </authorList>
    </citation>
    <scope>NUCLEOTIDE SEQUENCE [LARGE SCALE GENOMIC DNA]</scope>
    <source>
        <strain evidence="1 2">KR1UV-12</strain>
    </source>
</reference>
<comment type="caution">
    <text evidence="1">The sequence shown here is derived from an EMBL/GenBank/DDBJ whole genome shotgun (WGS) entry which is preliminary data.</text>
</comment>